<dbReference type="GO" id="GO:0003841">
    <property type="term" value="F:1-acylglycerol-3-phosphate O-acyltransferase activity"/>
    <property type="evidence" value="ECO:0007669"/>
    <property type="project" value="TreeGrafter"/>
</dbReference>
<dbReference type="Pfam" id="PF01553">
    <property type="entry name" value="Acyltransferase"/>
    <property type="match status" value="1"/>
</dbReference>
<sequence length="249" mass="29093">MRIIKKIIHDLLFLLSLYVIGTIVGGSVFLLRILGRIKITHWERFPKYSRNPELFKRGLIVVSNHPSLLEPLLVAGLFFTQYLIHPFKLSPWNVSEEKNYNNIWWRWAKSRIIWVDRKSPEKARKTFIKVKNVVNSGGIVILFPEAGRTFKRKKLYSEKGKAIAFLQEGIGLLIRKTEAPVLFIWVEGSDDFFPNTLWVDEKTSRFPFPRFWKKITIKIGSTVYFQKKSKEELTQEVAAKLLELADEPC</sequence>
<keyword evidence="1" id="KW-0808">Transferase</keyword>
<dbReference type="PANTHER" id="PTHR10434">
    <property type="entry name" value="1-ACYL-SN-GLYCEROL-3-PHOSPHATE ACYLTRANSFERASE"/>
    <property type="match status" value="1"/>
</dbReference>
<dbReference type="CDD" id="cd07989">
    <property type="entry name" value="LPLAT_AGPAT-like"/>
    <property type="match status" value="1"/>
</dbReference>
<dbReference type="SMART" id="SM00563">
    <property type="entry name" value="PlsC"/>
    <property type="match status" value="1"/>
</dbReference>
<evidence type="ECO:0000256" key="1">
    <source>
        <dbReference type="ARBA" id="ARBA00022679"/>
    </source>
</evidence>
<dbReference type="SUPFAM" id="SSF69593">
    <property type="entry name" value="Glycerol-3-phosphate (1)-acyltransferase"/>
    <property type="match status" value="1"/>
</dbReference>
<keyword evidence="2" id="KW-0012">Acyltransferase</keyword>
<accession>A0A1G2DWP8</accession>
<keyword evidence="3" id="KW-0472">Membrane</keyword>
<comment type="caution">
    <text evidence="5">The sequence shown here is derived from an EMBL/GenBank/DDBJ whole genome shotgun (WGS) entry which is preliminary data.</text>
</comment>
<dbReference type="PANTHER" id="PTHR10434:SF40">
    <property type="entry name" value="1-ACYL-SN-GLYCEROL-3-PHOSPHATE ACYLTRANSFERASE"/>
    <property type="match status" value="1"/>
</dbReference>
<evidence type="ECO:0000313" key="5">
    <source>
        <dbReference type="EMBL" id="OGZ17451.1"/>
    </source>
</evidence>
<dbReference type="AlphaFoldDB" id="A0A1G2DWP8"/>
<reference evidence="5 6" key="1">
    <citation type="journal article" date="2016" name="Nat. Commun.">
        <title>Thousands of microbial genomes shed light on interconnected biogeochemical processes in an aquifer system.</title>
        <authorList>
            <person name="Anantharaman K."/>
            <person name="Brown C.T."/>
            <person name="Hug L.A."/>
            <person name="Sharon I."/>
            <person name="Castelle C.J."/>
            <person name="Probst A.J."/>
            <person name="Thomas B.C."/>
            <person name="Singh A."/>
            <person name="Wilkins M.J."/>
            <person name="Karaoz U."/>
            <person name="Brodie E.L."/>
            <person name="Williams K.H."/>
            <person name="Hubbard S.S."/>
            <person name="Banfield J.F."/>
        </authorList>
    </citation>
    <scope>NUCLEOTIDE SEQUENCE [LARGE SCALE GENOMIC DNA]</scope>
</reference>
<dbReference type="Proteomes" id="UP000178893">
    <property type="component" value="Unassembled WGS sequence"/>
</dbReference>
<protein>
    <recommendedName>
        <fullName evidence="4">Phospholipid/glycerol acyltransferase domain-containing protein</fullName>
    </recommendedName>
</protein>
<feature type="domain" description="Phospholipid/glycerol acyltransferase" evidence="4">
    <location>
        <begin position="59"/>
        <end position="189"/>
    </location>
</feature>
<name>A0A1G2DWP8_9BACT</name>
<evidence type="ECO:0000256" key="2">
    <source>
        <dbReference type="ARBA" id="ARBA00023315"/>
    </source>
</evidence>
<keyword evidence="3" id="KW-1133">Transmembrane helix</keyword>
<dbReference type="EMBL" id="MHLW01000037">
    <property type="protein sequence ID" value="OGZ17451.1"/>
    <property type="molecule type" value="Genomic_DNA"/>
</dbReference>
<dbReference type="GO" id="GO:0006654">
    <property type="term" value="P:phosphatidic acid biosynthetic process"/>
    <property type="evidence" value="ECO:0007669"/>
    <property type="project" value="TreeGrafter"/>
</dbReference>
<evidence type="ECO:0000313" key="6">
    <source>
        <dbReference type="Proteomes" id="UP000178893"/>
    </source>
</evidence>
<dbReference type="InterPro" id="IPR002123">
    <property type="entry name" value="Plipid/glycerol_acylTrfase"/>
</dbReference>
<evidence type="ECO:0000256" key="3">
    <source>
        <dbReference type="SAM" id="Phobius"/>
    </source>
</evidence>
<evidence type="ECO:0000259" key="4">
    <source>
        <dbReference type="SMART" id="SM00563"/>
    </source>
</evidence>
<gene>
    <name evidence="5" type="ORF">A2V72_00235</name>
</gene>
<organism evidence="5 6">
    <name type="scientific">Candidatus Nealsonbacteria bacterium RBG_13_37_56</name>
    <dbReference type="NCBI Taxonomy" id="1801661"/>
    <lineage>
        <taxon>Bacteria</taxon>
        <taxon>Candidatus Nealsoniibacteriota</taxon>
    </lineage>
</organism>
<keyword evidence="3" id="KW-0812">Transmembrane</keyword>
<feature type="transmembrane region" description="Helical" evidence="3">
    <location>
        <begin position="12"/>
        <end position="34"/>
    </location>
</feature>
<proteinExistence type="predicted"/>